<feature type="domain" description="Penicillin-binding protein transpeptidase" evidence="12">
    <location>
        <begin position="324"/>
        <end position="592"/>
    </location>
</feature>
<comment type="similarity">
    <text evidence="3">In the N-terminal section; belongs to the glycosyltransferase 51 family.</text>
</comment>
<dbReference type="InterPro" id="IPR036950">
    <property type="entry name" value="PBP_transglycosylase"/>
</dbReference>
<dbReference type="InterPro" id="IPR011815">
    <property type="entry name" value="PBP_1c"/>
</dbReference>
<keyword evidence="9" id="KW-0511">Multifunctional enzyme</keyword>
<dbReference type="GO" id="GO:0030288">
    <property type="term" value="C:outer membrane-bounded periplasmic space"/>
    <property type="evidence" value="ECO:0007669"/>
    <property type="project" value="TreeGrafter"/>
</dbReference>
<dbReference type="NCBIfam" id="TIGR02073">
    <property type="entry name" value="PBP_1c"/>
    <property type="match status" value="1"/>
</dbReference>
<evidence type="ECO:0000256" key="5">
    <source>
        <dbReference type="ARBA" id="ARBA00022670"/>
    </source>
</evidence>
<evidence type="ECO:0000313" key="15">
    <source>
        <dbReference type="Proteomes" id="UP000309215"/>
    </source>
</evidence>
<proteinExistence type="inferred from homology"/>
<evidence type="ECO:0000256" key="8">
    <source>
        <dbReference type="ARBA" id="ARBA00022801"/>
    </source>
</evidence>
<sequence length="812" mass="87061">MKRLPSKKALRRMGIAAGVVASIVLAVVAVSQHVRAAAGEPSARLADHWHEGHRIVDREGRLLREIGSEAEQRGRPVALDQMGDRIVLATLVSEDKRFFEHDGVDGRAIARAIGQNLKGRRIVSGASTITQQLVKLLDAEGKPAPRTVERKVTEAARAQNLEEAVDKRTILEAYMNRLGYGHGLTGPEAAALGYFGVSAKDLSWAQAAWLAVLPRAPSFLDSYDHPERVRLRQRALLDDLREEGVMTEADHARAVDEPMHVRRSQRPFYAPHFVDAVVREVSRPGERGHGVTRTTLDLVLQEDAEGLVRTHLAALASLGAKNAAVIVVDNEHGEVLAWVGSGSYWDASIAGQVDMVRARRQPGSTLKPFVYALAFADGHSAAEPLADVPTRFSEQGGTYAPGNFDGTFEGPISAREALAGSLNVPAVRLAAEVGEGRLLESLKSLGFVSLDREARHYGLSLALGTGEVTLRELAGAYVALARGGERTPLRIVAGEEAAGEPSRVMDAAVASLVTESLSDPLARVRGLHGREPFDLGFPVAVKTGTSSGHRDTWCVGYTHERTVAVWIGNADGAPTQKLTGASGAGPLFADVMRRAMENVPSRAPLWDEAHLESVEVCPLTGKLAGPACVDHASRHFIRGKTPKEPCDWHVRASAREGARGGEAPFACDSQGSRSIVVLPEAYEGFLAALPLGAPGRDPLGLPWLVRSSVPGCGDVTHVEQALRIDGPAAGSVFVYGEEGDAQVIVLSASAVGGPVERRVSEVEFVVDGEVVGRSRWPFRTRYHAARGDHELVVRPADPRLAVRTAKTSFSVR</sequence>
<dbReference type="Proteomes" id="UP000309215">
    <property type="component" value="Unassembled WGS sequence"/>
</dbReference>
<dbReference type="Gene3D" id="3.40.710.10">
    <property type="entry name" value="DD-peptidase/beta-lactamase superfamily"/>
    <property type="match status" value="1"/>
</dbReference>
<dbReference type="GO" id="GO:0009252">
    <property type="term" value="P:peptidoglycan biosynthetic process"/>
    <property type="evidence" value="ECO:0007669"/>
    <property type="project" value="UniProtKB-UniPathway"/>
</dbReference>
<dbReference type="PANTHER" id="PTHR32282">
    <property type="entry name" value="BINDING PROTEIN TRANSPEPTIDASE, PUTATIVE-RELATED"/>
    <property type="match status" value="1"/>
</dbReference>
<evidence type="ECO:0000313" key="14">
    <source>
        <dbReference type="EMBL" id="TKD10172.1"/>
    </source>
</evidence>
<dbReference type="Pfam" id="PF00905">
    <property type="entry name" value="Transpeptidase"/>
    <property type="match status" value="1"/>
</dbReference>
<keyword evidence="4" id="KW-0121">Carboxypeptidase</keyword>
<evidence type="ECO:0000256" key="2">
    <source>
        <dbReference type="ARBA" id="ARBA00007090"/>
    </source>
</evidence>
<dbReference type="InterPro" id="IPR001460">
    <property type="entry name" value="PCN-bd_Tpept"/>
</dbReference>
<feature type="domain" description="Glycosyl transferase family 51" evidence="13">
    <location>
        <begin position="60"/>
        <end position="240"/>
    </location>
</feature>
<evidence type="ECO:0000256" key="11">
    <source>
        <dbReference type="ARBA" id="ARBA00049902"/>
    </source>
</evidence>
<keyword evidence="8" id="KW-0378">Hydrolase</keyword>
<protein>
    <recommendedName>
        <fullName evidence="10">peptidoglycan glycosyltransferase</fullName>
        <ecNumber evidence="10">2.4.99.28</ecNumber>
    </recommendedName>
</protein>
<dbReference type="AlphaFoldDB" id="A0A4U1JFV3"/>
<evidence type="ECO:0000256" key="6">
    <source>
        <dbReference type="ARBA" id="ARBA00022676"/>
    </source>
</evidence>
<dbReference type="InterPro" id="IPR023346">
    <property type="entry name" value="Lysozyme-like_dom_sf"/>
</dbReference>
<keyword evidence="15" id="KW-1185">Reference proteome</keyword>
<dbReference type="SUPFAM" id="SSF56601">
    <property type="entry name" value="beta-lactamase/transpeptidase-like"/>
    <property type="match status" value="1"/>
</dbReference>
<dbReference type="GO" id="GO:0008658">
    <property type="term" value="F:penicillin binding"/>
    <property type="evidence" value="ECO:0007669"/>
    <property type="project" value="InterPro"/>
</dbReference>
<dbReference type="EMBL" id="SSMQ01000007">
    <property type="protein sequence ID" value="TKD10172.1"/>
    <property type="molecule type" value="Genomic_DNA"/>
</dbReference>
<evidence type="ECO:0000259" key="13">
    <source>
        <dbReference type="Pfam" id="PF00912"/>
    </source>
</evidence>
<comment type="caution">
    <text evidence="14">The sequence shown here is derived from an EMBL/GenBank/DDBJ whole genome shotgun (WGS) entry which is preliminary data.</text>
</comment>
<dbReference type="GO" id="GO:0004180">
    <property type="term" value="F:carboxypeptidase activity"/>
    <property type="evidence" value="ECO:0007669"/>
    <property type="project" value="UniProtKB-KW"/>
</dbReference>
<dbReference type="RefSeq" id="WP_136928572.1">
    <property type="nucleotide sequence ID" value="NZ_SSMQ01000007.1"/>
</dbReference>
<comment type="pathway">
    <text evidence="1">Cell wall biogenesis; peptidoglycan biosynthesis.</text>
</comment>
<dbReference type="InterPro" id="IPR050396">
    <property type="entry name" value="Glycosyltr_51/Transpeptidase"/>
</dbReference>
<keyword evidence="7" id="KW-0808">Transferase</keyword>
<dbReference type="InterPro" id="IPR012338">
    <property type="entry name" value="Beta-lactam/transpept-like"/>
</dbReference>
<evidence type="ECO:0000256" key="7">
    <source>
        <dbReference type="ARBA" id="ARBA00022679"/>
    </source>
</evidence>
<dbReference type="Pfam" id="PF00912">
    <property type="entry name" value="Transgly"/>
    <property type="match status" value="1"/>
</dbReference>
<keyword evidence="6" id="KW-0328">Glycosyltransferase</keyword>
<dbReference type="InterPro" id="IPR001264">
    <property type="entry name" value="Glyco_trans_51"/>
</dbReference>
<comment type="catalytic activity">
    <reaction evidence="11">
        <text>[GlcNAc-(1-&gt;4)-Mur2Ac(oyl-L-Ala-gamma-D-Glu-L-Lys-D-Ala-D-Ala)](n)-di-trans,octa-cis-undecaprenyl diphosphate + beta-D-GlcNAc-(1-&gt;4)-Mur2Ac(oyl-L-Ala-gamma-D-Glu-L-Lys-D-Ala-D-Ala)-di-trans,octa-cis-undecaprenyl diphosphate = [GlcNAc-(1-&gt;4)-Mur2Ac(oyl-L-Ala-gamma-D-Glu-L-Lys-D-Ala-D-Ala)](n+1)-di-trans,octa-cis-undecaprenyl diphosphate + di-trans,octa-cis-undecaprenyl diphosphate + H(+)</text>
        <dbReference type="Rhea" id="RHEA:23708"/>
        <dbReference type="Rhea" id="RHEA-COMP:9602"/>
        <dbReference type="Rhea" id="RHEA-COMP:9603"/>
        <dbReference type="ChEBI" id="CHEBI:15378"/>
        <dbReference type="ChEBI" id="CHEBI:58405"/>
        <dbReference type="ChEBI" id="CHEBI:60033"/>
        <dbReference type="ChEBI" id="CHEBI:78435"/>
        <dbReference type="EC" id="2.4.99.28"/>
    </reaction>
</comment>
<evidence type="ECO:0000256" key="10">
    <source>
        <dbReference type="ARBA" id="ARBA00044770"/>
    </source>
</evidence>
<evidence type="ECO:0000256" key="1">
    <source>
        <dbReference type="ARBA" id="ARBA00004752"/>
    </source>
</evidence>
<evidence type="ECO:0000256" key="4">
    <source>
        <dbReference type="ARBA" id="ARBA00022645"/>
    </source>
</evidence>
<gene>
    <name evidence="14" type="primary">pbpC</name>
    <name evidence="14" type="ORF">E8A74_09145</name>
</gene>
<dbReference type="UniPathway" id="UPA00219"/>
<evidence type="ECO:0000259" key="12">
    <source>
        <dbReference type="Pfam" id="PF00905"/>
    </source>
</evidence>
<dbReference type="GO" id="GO:0008955">
    <property type="term" value="F:peptidoglycan glycosyltransferase activity"/>
    <property type="evidence" value="ECO:0007669"/>
    <property type="project" value="UniProtKB-EC"/>
</dbReference>
<dbReference type="PANTHER" id="PTHR32282:SF15">
    <property type="entry name" value="PENICILLIN-BINDING PROTEIN 1C"/>
    <property type="match status" value="1"/>
</dbReference>
<evidence type="ECO:0000256" key="3">
    <source>
        <dbReference type="ARBA" id="ARBA00007739"/>
    </source>
</evidence>
<dbReference type="EC" id="2.4.99.28" evidence="10"/>
<evidence type="ECO:0000256" key="9">
    <source>
        <dbReference type="ARBA" id="ARBA00023268"/>
    </source>
</evidence>
<dbReference type="Gene3D" id="1.10.3810.10">
    <property type="entry name" value="Biosynthetic peptidoglycan transglycosylase-like"/>
    <property type="match status" value="1"/>
</dbReference>
<dbReference type="SUPFAM" id="SSF53955">
    <property type="entry name" value="Lysozyme-like"/>
    <property type="match status" value="1"/>
</dbReference>
<accession>A0A4U1JFV3</accession>
<name>A0A4U1JFV3_9BACT</name>
<dbReference type="GO" id="GO:0006508">
    <property type="term" value="P:proteolysis"/>
    <property type="evidence" value="ECO:0007669"/>
    <property type="project" value="UniProtKB-KW"/>
</dbReference>
<dbReference type="OrthoDB" id="9766909at2"/>
<reference evidence="14 15" key="1">
    <citation type="submission" date="2019-04" db="EMBL/GenBank/DDBJ databases">
        <authorList>
            <person name="Li Y."/>
            <person name="Wang J."/>
        </authorList>
    </citation>
    <scope>NUCLEOTIDE SEQUENCE [LARGE SCALE GENOMIC DNA]</scope>
    <source>
        <strain evidence="14 15">DSM 14668</strain>
    </source>
</reference>
<comment type="similarity">
    <text evidence="2">In the C-terminal section; belongs to the transpeptidase family.</text>
</comment>
<keyword evidence="5" id="KW-0645">Protease</keyword>
<organism evidence="14 15">
    <name type="scientific">Polyangium fumosum</name>
    <dbReference type="NCBI Taxonomy" id="889272"/>
    <lineage>
        <taxon>Bacteria</taxon>
        <taxon>Pseudomonadati</taxon>
        <taxon>Myxococcota</taxon>
        <taxon>Polyangia</taxon>
        <taxon>Polyangiales</taxon>
        <taxon>Polyangiaceae</taxon>
        <taxon>Polyangium</taxon>
    </lineage>
</organism>